<feature type="transmembrane region" description="Helical" evidence="8">
    <location>
        <begin position="232"/>
        <end position="251"/>
    </location>
</feature>
<feature type="transmembrane region" description="Helical" evidence="8">
    <location>
        <begin position="170"/>
        <end position="188"/>
    </location>
</feature>
<protein>
    <submittedName>
        <fullName evidence="9">AEC family permease</fullName>
    </submittedName>
</protein>
<dbReference type="EMBL" id="AYYY01000002">
    <property type="protein sequence ID" value="KRM62697.1"/>
    <property type="molecule type" value="Genomic_DNA"/>
</dbReference>
<dbReference type="InterPro" id="IPR004776">
    <property type="entry name" value="Mem_transp_PIN-like"/>
</dbReference>
<evidence type="ECO:0000256" key="2">
    <source>
        <dbReference type="ARBA" id="ARBA00010145"/>
    </source>
</evidence>
<evidence type="ECO:0000313" key="10">
    <source>
        <dbReference type="Proteomes" id="UP000051733"/>
    </source>
</evidence>
<feature type="transmembrane region" description="Helical" evidence="8">
    <location>
        <begin position="6"/>
        <end position="25"/>
    </location>
</feature>
<dbReference type="GO" id="GO:0005886">
    <property type="term" value="C:plasma membrane"/>
    <property type="evidence" value="ECO:0007669"/>
    <property type="project" value="UniProtKB-SubCell"/>
</dbReference>
<comment type="subcellular location">
    <subcellularLocation>
        <location evidence="1">Cell membrane</location>
        <topology evidence="1">Multi-pass membrane protein</topology>
    </subcellularLocation>
</comment>
<keyword evidence="6 8" id="KW-1133">Transmembrane helix</keyword>
<dbReference type="RefSeq" id="WP_057777075.1">
    <property type="nucleotide sequence ID" value="NZ_AYYY01000002.1"/>
</dbReference>
<evidence type="ECO:0000256" key="3">
    <source>
        <dbReference type="ARBA" id="ARBA00022448"/>
    </source>
</evidence>
<feature type="transmembrane region" description="Helical" evidence="8">
    <location>
        <begin position="130"/>
        <end position="150"/>
    </location>
</feature>
<keyword evidence="3" id="KW-0813">Transport</keyword>
<keyword evidence="10" id="KW-1185">Reference proteome</keyword>
<reference evidence="9 10" key="1">
    <citation type="journal article" date="2015" name="Genome Announc.">
        <title>Expanding the biotechnology potential of lactobacilli through comparative genomics of 213 strains and associated genera.</title>
        <authorList>
            <person name="Sun Z."/>
            <person name="Harris H.M."/>
            <person name="McCann A."/>
            <person name="Guo C."/>
            <person name="Argimon S."/>
            <person name="Zhang W."/>
            <person name="Yang X."/>
            <person name="Jeffery I.B."/>
            <person name="Cooney J.C."/>
            <person name="Kagawa T.F."/>
            <person name="Liu W."/>
            <person name="Song Y."/>
            <person name="Salvetti E."/>
            <person name="Wrobel A."/>
            <person name="Rasinkangas P."/>
            <person name="Parkhill J."/>
            <person name="Rea M.C."/>
            <person name="O'Sullivan O."/>
            <person name="Ritari J."/>
            <person name="Douillard F.P."/>
            <person name="Paul Ross R."/>
            <person name="Yang R."/>
            <person name="Briner A.E."/>
            <person name="Felis G.E."/>
            <person name="de Vos W.M."/>
            <person name="Barrangou R."/>
            <person name="Klaenhammer T.R."/>
            <person name="Caufield P.W."/>
            <person name="Cui Y."/>
            <person name="Zhang H."/>
            <person name="O'Toole P.W."/>
        </authorList>
    </citation>
    <scope>NUCLEOTIDE SEQUENCE [LARGE SCALE GENOMIC DNA]</scope>
    <source>
        <strain evidence="9 10">DSM 20634</strain>
    </source>
</reference>
<dbReference type="OrthoDB" id="9798064at2"/>
<dbReference type="PANTHER" id="PTHR36838">
    <property type="entry name" value="AUXIN EFFLUX CARRIER FAMILY PROTEIN"/>
    <property type="match status" value="1"/>
</dbReference>
<dbReference type="GO" id="GO:0055085">
    <property type="term" value="P:transmembrane transport"/>
    <property type="evidence" value="ECO:0007669"/>
    <property type="project" value="InterPro"/>
</dbReference>
<feature type="transmembrane region" description="Helical" evidence="8">
    <location>
        <begin position="106"/>
        <end position="124"/>
    </location>
</feature>
<evidence type="ECO:0000256" key="5">
    <source>
        <dbReference type="ARBA" id="ARBA00022692"/>
    </source>
</evidence>
<feature type="transmembrane region" description="Helical" evidence="8">
    <location>
        <begin position="75"/>
        <end position="94"/>
    </location>
</feature>
<dbReference type="Proteomes" id="UP000051733">
    <property type="component" value="Unassembled WGS sequence"/>
</dbReference>
<name>A0A0R2AFM7_9LACO</name>
<dbReference type="AlphaFoldDB" id="A0A0R2AFM7"/>
<evidence type="ECO:0000256" key="7">
    <source>
        <dbReference type="ARBA" id="ARBA00023136"/>
    </source>
</evidence>
<feature type="transmembrane region" description="Helical" evidence="8">
    <location>
        <begin position="37"/>
        <end position="55"/>
    </location>
</feature>
<comment type="caution">
    <text evidence="9">The sequence shown here is derived from an EMBL/GenBank/DDBJ whole genome shotgun (WGS) entry which is preliminary data.</text>
</comment>
<keyword evidence="5 8" id="KW-0812">Transmembrane</keyword>
<evidence type="ECO:0000256" key="1">
    <source>
        <dbReference type="ARBA" id="ARBA00004651"/>
    </source>
</evidence>
<comment type="similarity">
    <text evidence="2">Belongs to the auxin efflux carrier (TC 2.A.69) family.</text>
</comment>
<evidence type="ECO:0000256" key="8">
    <source>
        <dbReference type="SAM" id="Phobius"/>
    </source>
</evidence>
<feature type="transmembrane region" description="Helical" evidence="8">
    <location>
        <begin position="288"/>
        <end position="310"/>
    </location>
</feature>
<dbReference type="InterPro" id="IPR038770">
    <property type="entry name" value="Na+/solute_symporter_sf"/>
</dbReference>
<evidence type="ECO:0000313" key="9">
    <source>
        <dbReference type="EMBL" id="KRM62697.1"/>
    </source>
</evidence>
<dbReference type="PANTHER" id="PTHR36838:SF1">
    <property type="entry name" value="SLR1864 PROTEIN"/>
    <property type="match status" value="1"/>
</dbReference>
<proteinExistence type="inferred from homology"/>
<evidence type="ECO:0000256" key="4">
    <source>
        <dbReference type="ARBA" id="ARBA00022475"/>
    </source>
</evidence>
<sequence>MAMFLHAISGVLVILGMIAVGYVLAKRNWFDEASTKLIAKIVTQLALPCYMLSTIMTDFSTKELKALLPDLKFPVLSMSVLFVVSILVAHILHIRRNRQGLFESMFFISNTVFVGLAVNVALFGQKSLPYVLVYYMANTTFFWTLGVYLIGRDGGQRGHLNWRQTLKQIFSPPLLGFALAVVLVLLHVKLPPFLMADFGYIGGLTIPLSMIFIGISVANAGITHIRFNRYNLGVLFGRFLLAPALMSLLVLPSSMPVLMKQVFILQSAMPAMTNAPVVAKLYGADSDYAAIMVAETTILSLVVIPILILLMN</sequence>
<dbReference type="PATRIC" id="fig|1423813.3.peg.1428"/>
<evidence type="ECO:0000256" key="6">
    <source>
        <dbReference type="ARBA" id="ARBA00022989"/>
    </source>
</evidence>
<gene>
    <name evidence="9" type="ORF">FC26_GL001402</name>
</gene>
<accession>A0A0R2AFM7</accession>
<keyword evidence="7 8" id="KW-0472">Membrane</keyword>
<dbReference type="Gene3D" id="1.20.1530.20">
    <property type="match status" value="1"/>
</dbReference>
<feature type="transmembrane region" description="Helical" evidence="8">
    <location>
        <begin position="200"/>
        <end position="220"/>
    </location>
</feature>
<organism evidence="9 10">
    <name type="scientific">Paucilactobacillus vaccinostercus DSM 20634</name>
    <dbReference type="NCBI Taxonomy" id="1423813"/>
    <lineage>
        <taxon>Bacteria</taxon>
        <taxon>Bacillati</taxon>
        <taxon>Bacillota</taxon>
        <taxon>Bacilli</taxon>
        <taxon>Lactobacillales</taxon>
        <taxon>Lactobacillaceae</taxon>
        <taxon>Paucilactobacillus</taxon>
    </lineage>
</organism>
<keyword evidence="4" id="KW-1003">Cell membrane</keyword>
<dbReference type="Pfam" id="PF03547">
    <property type="entry name" value="Mem_trans"/>
    <property type="match status" value="1"/>
</dbReference>